<dbReference type="EMBL" id="JAGIZI010000180">
    <property type="protein sequence ID" value="MBP0685495.1"/>
    <property type="molecule type" value="Genomic_DNA"/>
</dbReference>
<comment type="caution">
    <text evidence="1">The sequence shown here is derived from an EMBL/GenBank/DDBJ whole genome shotgun (WGS) entry which is preliminary data.</text>
</comment>
<proteinExistence type="predicted"/>
<gene>
    <name evidence="1" type="ORF">J8J21_20850</name>
</gene>
<feature type="non-terminal residue" evidence="1">
    <location>
        <position position="85"/>
    </location>
</feature>
<accession>A0ABD4Q603</accession>
<evidence type="ECO:0008006" key="3">
    <source>
        <dbReference type="Google" id="ProtNLM"/>
    </source>
</evidence>
<evidence type="ECO:0000313" key="2">
    <source>
        <dbReference type="Proteomes" id="UP000671119"/>
    </source>
</evidence>
<reference evidence="1 2" key="1">
    <citation type="submission" date="2021-03" db="EMBL/GenBank/DDBJ databases">
        <title>Whole Genome Sequencing of Mycobacterium tuberculosis clinical isolates from Arunachal Pradesh, India.</title>
        <authorList>
            <person name="Singh S."/>
            <person name="Mudliar S.R."/>
            <person name="Kulsum U."/>
            <person name="Rufai S.B."/>
            <person name="Singh P.K."/>
            <person name="Umpo M."/>
            <person name="Nyori M."/>
        </authorList>
    </citation>
    <scope>NUCLEOTIDE SEQUENCE [LARGE SCALE GENOMIC DNA]</scope>
    <source>
        <strain evidence="1 2">OMICS/BPL/0142/20/SP</strain>
    </source>
</reference>
<evidence type="ECO:0000313" key="1">
    <source>
        <dbReference type="EMBL" id="MBP0685495.1"/>
    </source>
</evidence>
<organism evidence="1 2">
    <name type="scientific">Mycobacterium tuberculosis</name>
    <dbReference type="NCBI Taxonomy" id="1773"/>
    <lineage>
        <taxon>Bacteria</taxon>
        <taxon>Bacillati</taxon>
        <taxon>Actinomycetota</taxon>
        <taxon>Actinomycetes</taxon>
        <taxon>Mycobacteriales</taxon>
        <taxon>Mycobacteriaceae</taxon>
        <taxon>Mycobacterium</taxon>
        <taxon>Mycobacterium tuberculosis complex</taxon>
    </lineage>
</organism>
<protein>
    <recommendedName>
        <fullName evidence="3">Methyl-accepting chemotaxis protein</fullName>
    </recommendedName>
</protein>
<sequence length="85" mass="9273">MADTLQVFREGLVETARLRAEQEETANAAAGQRRRQMRELADTFERSIGGIVQTVATAAGDLRASATAMSETAREVTTQTEQMLT</sequence>
<dbReference type="AlphaFoldDB" id="A0ABD4Q603"/>
<dbReference type="RefSeq" id="WP_209925172.1">
    <property type="nucleotide sequence ID" value="NZ_JAGIZI010000180.1"/>
</dbReference>
<dbReference type="Proteomes" id="UP000671119">
    <property type="component" value="Unassembled WGS sequence"/>
</dbReference>
<name>A0ABD4Q603_MYCTX</name>